<sequence>MTKQDMNATRADLEKLNGLLIRALITKLEKDEATATDIGNAVKVVTSNRVQPVEP</sequence>
<dbReference type="OrthoDB" id="7873369at2"/>
<dbReference type="PATRIC" id="fig|74031.6.peg.3822"/>
<dbReference type="EMBL" id="LGVV01000117">
    <property type="protein sequence ID" value="KNX39745.1"/>
    <property type="molecule type" value="Genomic_DNA"/>
</dbReference>
<name>A0A0L6CQ15_9RHOB</name>
<protein>
    <submittedName>
        <fullName evidence="1">Uncharacterized protein</fullName>
    </submittedName>
</protein>
<keyword evidence="2" id="KW-1185">Reference proteome</keyword>
<dbReference type="RefSeq" id="WP_160316404.1">
    <property type="nucleotide sequence ID" value="NZ_CP118494.1"/>
</dbReference>
<comment type="caution">
    <text evidence="1">The sequence shown here is derived from an EMBL/GenBank/DDBJ whole genome shotgun (WGS) entry which is preliminary data.</text>
</comment>
<dbReference type="AlphaFoldDB" id="A0A0L6CQ15"/>
<organism evidence="1 2">
    <name type="scientific">Roseovarius tolerans</name>
    <dbReference type="NCBI Taxonomy" id="74031"/>
    <lineage>
        <taxon>Bacteria</taxon>
        <taxon>Pseudomonadati</taxon>
        <taxon>Pseudomonadota</taxon>
        <taxon>Alphaproteobacteria</taxon>
        <taxon>Rhodobacterales</taxon>
        <taxon>Roseobacteraceae</taxon>
        <taxon>Roseovarius</taxon>
    </lineage>
</organism>
<gene>
    <name evidence="1" type="ORF">ROTO_37140</name>
</gene>
<evidence type="ECO:0000313" key="2">
    <source>
        <dbReference type="Proteomes" id="UP000037046"/>
    </source>
</evidence>
<dbReference type="Proteomes" id="UP000037046">
    <property type="component" value="Unassembled WGS sequence"/>
</dbReference>
<reference evidence="2" key="1">
    <citation type="submission" date="2015-07" db="EMBL/GenBank/DDBJ databases">
        <title>Draft Genome Sequence of Roseovarius tolerans EL-164, a producer of N-Acylated Alanine Methyl Esters (NAMEs).</title>
        <authorList>
            <person name="Voget S."/>
            <person name="Bruns H."/>
            <person name="Wagner-Doebler I."/>
            <person name="Schulz S."/>
            <person name="Daniel R."/>
        </authorList>
    </citation>
    <scope>NUCLEOTIDE SEQUENCE [LARGE SCALE GENOMIC DNA]</scope>
    <source>
        <strain evidence="2">EL-164</strain>
    </source>
</reference>
<proteinExistence type="predicted"/>
<evidence type="ECO:0000313" key="1">
    <source>
        <dbReference type="EMBL" id="KNX39745.1"/>
    </source>
</evidence>
<accession>A0A0L6CQ15</accession>